<evidence type="ECO:0000313" key="2">
    <source>
        <dbReference type="EMBL" id="PAA88325.1"/>
    </source>
</evidence>
<reference evidence="2 3" key="1">
    <citation type="submission" date="2017-06" db="EMBL/GenBank/DDBJ databases">
        <title>A platform for efficient transgenesis in Macrostomum lignano, a flatworm model organism for stem cell research.</title>
        <authorList>
            <person name="Berezikov E."/>
        </authorList>
    </citation>
    <scope>NUCLEOTIDE SEQUENCE [LARGE SCALE GENOMIC DNA]</scope>
    <source>
        <strain evidence="2">DV1</strain>
        <tissue evidence="2">Whole organism</tissue>
    </source>
</reference>
<evidence type="ECO:0000313" key="3">
    <source>
        <dbReference type="Proteomes" id="UP000215902"/>
    </source>
</evidence>
<proteinExistence type="predicted"/>
<feature type="compositionally biased region" description="Basic residues" evidence="1">
    <location>
        <begin position="76"/>
        <end position="85"/>
    </location>
</feature>
<dbReference type="AlphaFoldDB" id="A0A267GQM0"/>
<protein>
    <submittedName>
        <fullName evidence="2">Uncharacterized protein</fullName>
    </submittedName>
</protein>
<accession>A0A267GQM0</accession>
<name>A0A267GQM0_9PLAT</name>
<feature type="compositionally biased region" description="Low complexity" evidence="1">
    <location>
        <begin position="86"/>
        <end position="112"/>
    </location>
</feature>
<keyword evidence="3" id="KW-1185">Reference proteome</keyword>
<organism evidence="2 3">
    <name type="scientific">Macrostomum lignano</name>
    <dbReference type="NCBI Taxonomy" id="282301"/>
    <lineage>
        <taxon>Eukaryota</taxon>
        <taxon>Metazoa</taxon>
        <taxon>Spiralia</taxon>
        <taxon>Lophotrochozoa</taxon>
        <taxon>Platyhelminthes</taxon>
        <taxon>Rhabditophora</taxon>
        <taxon>Macrostomorpha</taxon>
        <taxon>Macrostomida</taxon>
        <taxon>Macrostomidae</taxon>
        <taxon>Macrostomum</taxon>
    </lineage>
</organism>
<gene>
    <name evidence="2" type="ORF">BOX15_Mlig006927g4</name>
</gene>
<comment type="caution">
    <text evidence="2">The sequence shown here is derived from an EMBL/GenBank/DDBJ whole genome shotgun (WGS) entry which is preliminary data.</text>
</comment>
<sequence>YELGTTFHSLRSSIPGADATVGSCIALHINISADIAMRDQQSRCELDDGVAEQRKRRHLQCEHQSRRLQQPPLARPSHRSRHRPPVQRQPQPQESQGHQSNQQNSGSSARSQTPKPTPLCNMATTVSYPTGASSCEMIGWHVANMDAKLNALFDTMSEIYKDTAMLAGESEASAAASMQELVEPGMFTLLQRESTSWDPSVMNKKVSQLVLIGSWIYHRTQSVVNGCCEAGLP</sequence>
<evidence type="ECO:0000256" key="1">
    <source>
        <dbReference type="SAM" id="MobiDB-lite"/>
    </source>
</evidence>
<feature type="region of interest" description="Disordered" evidence="1">
    <location>
        <begin position="55"/>
        <end position="120"/>
    </location>
</feature>
<dbReference type="EMBL" id="NIVC01000195">
    <property type="protein sequence ID" value="PAA88325.1"/>
    <property type="molecule type" value="Genomic_DNA"/>
</dbReference>
<feature type="non-terminal residue" evidence="2">
    <location>
        <position position="1"/>
    </location>
</feature>
<dbReference type="Proteomes" id="UP000215902">
    <property type="component" value="Unassembled WGS sequence"/>
</dbReference>